<feature type="non-terminal residue" evidence="4">
    <location>
        <position position="1"/>
    </location>
</feature>
<evidence type="ECO:0000259" key="3">
    <source>
        <dbReference type="Pfam" id="PF00326"/>
    </source>
</evidence>
<dbReference type="PANTHER" id="PTHR42776:SF13">
    <property type="entry name" value="DIPEPTIDYL-PEPTIDASE 5"/>
    <property type="match status" value="1"/>
</dbReference>
<evidence type="ECO:0000313" key="5">
    <source>
        <dbReference type="Proteomes" id="UP001596956"/>
    </source>
</evidence>
<dbReference type="EMBL" id="JBHTHR010001026">
    <property type="protein sequence ID" value="MFD0803644.1"/>
    <property type="molecule type" value="Genomic_DNA"/>
</dbReference>
<keyword evidence="5" id="KW-1185">Reference proteome</keyword>
<dbReference type="Proteomes" id="UP001596956">
    <property type="component" value="Unassembled WGS sequence"/>
</dbReference>
<keyword evidence="2" id="KW-0378">Hydrolase</keyword>
<keyword evidence="1" id="KW-0732">Signal</keyword>
<dbReference type="Pfam" id="PF00326">
    <property type="entry name" value="Peptidase_S9"/>
    <property type="match status" value="1"/>
</dbReference>
<dbReference type="InterPro" id="IPR001375">
    <property type="entry name" value="Peptidase_S9_cat"/>
</dbReference>
<dbReference type="InterPro" id="IPR029058">
    <property type="entry name" value="AB_hydrolase_fold"/>
</dbReference>
<dbReference type="PANTHER" id="PTHR42776">
    <property type="entry name" value="SERINE PEPTIDASE S9 FAMILY MEMBER"/>
    <property type="match status" value="1"/>
</dbReference>
<name>A0ABW3BLI9_9ACTN</name>
<evidence type="ECO:0000313" key="4">
    <source>
        <dbReference type="EMBL" id="MFD0803644.1"/>
    </source>
</evidence>
<organism evidence="4 5">
    <name type="scientific">Streptomonospora algeriensis</name>
    <dbReference type="NCBI Taxonomy" id="995084"/>
    <lineage>
        <taxon>Bacteria</taxon>
        <taxon>Bacillati</taxon>
        <taxon>Actinomycetota</taxon>
        <taxon>Actinomycetes</taxon>
        <taxon>Streptosporangiales</taxon>
        <taxon>Nocardiopsidaceae</taxon>
        <taxon>Streptomonospora</taxon>
    </lineage>
</organism>
<evidence type="ECO:0000256" key="1">
    <source>
        <dbReference type="ARBA" id="ARBA00022729"/>
    </source>
</evidence>
<protein>
    <submittedName>
        <fullName evidence="4">Prolyl oligopeptidase family serine peptidase</fullName>
    </submittedName>
</protein>
<evidence type="ECO:0000256" key="2">
    <source>
        <dbReference type="ARBA" id="ARBA00022801"/>
    </source>
</evidence>
<feature type="domain" description="Peptidase S9 prolyl oligopeptidase catalytic" evidence="3">
    <location>
        <begin position="3"/>
        <end position="173"/>
    </location>
</feature>
<dbReference type="Gene3D" id="3.40.50.1820">
    <property type="entry name" value="alpha/beta hydrolase"/>
    <property type="match status" value="1"/>
</dbReference>
<sequence length="184" mass="20679">GRGRAAWGERTFADLMAVTDAAAARDDVDGTRTAAMGGSFGGYMANWIAGHTDRFQAVVSHASLWSLGAFAGATDYPWAWTAEYGDPLEHPERYRSASPQSAADRIRTPMLVVHGDKDYRVPIGEGLRLWWDLVSREVDAKFLYFPDENHWVLSPGNTRIWYETVLAFLDHHVLGKDWQRPELL</sequence>
<dbReference type="SUPFAM" id="SSF53474">
    <property type="entry name" value="alpha/beta-Hydrolases"/>
    <property type="match status" value="1"/>
</dbReference>
<gene>
    <name evidence="4" type="ORF">ACFQZU_20320</name>
</gene>
<comment type="caution">
    <text evidence="4">The sequence shown here is derived from an EMBL/GenBank/DDBJ whole genome shotgun (WGS) entry which is preliminary data.</text>
</comment>
<accession>A0ABW3BLI9</accession>
<reference evidence="5" key="1">
    <citation type="journal article" date="2019" name="Int. J. Syst. Evol. Microbiol.">
        <title>The Global Catalogue of Microorganisms (GCM) 10K type strain sequencing project: providing services to taxonomists for standard genome sequencing and annotation.</title>
        <authorList>
            <consortium name="The Broad Institute Genomics Platform"/>
            <consortium name="The Broad Institute Genome Sequencing Center for Infectious Disease"/>
            <person name="Wu L."/>
            <person name="Ma J."/>
        </authorList>
    </citation>
    <scope>NUCLEOTIDE SEQUENCE [LARGE SCALE GENOMIC DNA]</scope>
    <source>
        <strain evidence="5">CCUG 63369</strain>
    </source>
</reference>
<proteinExistence type="predicted"/>